<dbReference type="InterPro" id="IPR050723">
    <property type="entry name" value="CFA/CMAS"/>
</dbReference>
<evidence type="ECO:0000313" key="2">
    <source>
        <dbReference type="EMBL" id="KKM05649.1"/>
    </source>
</evidence>
<dbReference type="CDD" id="cd02440">
    <property type="entry name" value="AdoMet_MTases"/>
    <property type="match status" value="1"/>
</dbReference>
<name>A0A0F9H3J3_9ZZZZ</name>
<dbReference type="Gene3D" id="3.40.50.150">
    <property type="entry name" value="Vaccinia Virus protein VP39"/>
    <property type="match status" value="1"/>
</dbReference>
<sequence length="207" mass="23895">MKEKKDEIEKIKKFRRRYNNTNATDYDDMEQDDDLLEEIEGFIKLVNVKAGNVVLDIATGTGRYLIQMAKLGASCYGIDQSPKMLKVLNHKIKKENIERNIKKISVGAADSLPYPRHFFDWITCIGMFEYYPLEYVKIVLSEIVRVLKQNGYVFIDITDPLKKYAQERDWIFSYDLNDFDTTVGAAGLKIVTDNTAGNIIQYLLSKI</sequence>
<feature type="domain" description="Methyltransferase type 11" evidence="1">
    <location>
        <begin position="55"/>
        <end position="155"/>
    </location>
</feature>
<proteinExistence type="predicted"/>
<dbReference type="GO" id="GO:0008757">
    <property type="term" value="F:S-adenosylmethionine-dependent methyltransferase activity"/>
    <property type="evidence" value="ECO:0007669"/>
    <property type="project" value="InterPro"/>
</dbReference>
<dbReference type="InterPro" id="IPR013216">
    <property type="entry name" value="Methyltransf_11"/>
</dbReference>
<dbReference type="EMBL" id="LAZR01016170">
    <property type="protein sequence ID" value="KKM05649.1"/>
    <property type="molecule type" value="Genomic_DNA"/>
</dbReference>
<reference evidence="2" key="1">
    <citation type="journal article" date="2015" name="Nature">
        <title>Complex archaea that bridge the gap between prokaryotes and eukaryotes.</title>
        <authorList>
            <person name="Spang A."/>
            <person name="Saw J.H."/>
            <person name="Jorgensen S.L."/>
            <person name="Zaremba-Niedzwiedzka K."/>
            <person name="Martijn J."/>
            <person name="Lind A.E."/>
            <person name="van Eijk R."/>
            <person name="Schleper C."/>
            <person name="Guy L."/>
            <person name="Ettema T.J."/>
        </authorList>
    </citation>
    <scope>NUCLEOTIDE SEQUENCE</scope>
</reference>
<comment type="caution">
    <text evidence="2">The sequence shown here is derived from an EMBL/GenBank/DDBJ whole genome shotgun (WGS) entry which is preliminary data.</text>
</comment>
<dbReference type="Pfam" id="PF08241">
    <property type="entry name" value="Methyltransf_11"/>
    <property type="match status" value="1"/>
</dbReference>
<organism evidence="2">
    <name type="scientific">marine sediment metagenome</name>
    <dbReference type="NCBI Taxonomy" id="412755"/>
    <lineage>
        <taxon>unclassified sequences</taxon>
        <taxon>metagenomes</taxon>
        <taxon>ecological metagenomes</taxon>
    </lineage>
</organism>
<dbReference type="SUPFAM" id="SSF53335">
    <property type="entry name" value="S-adenosyl-L-methionine-dependent methyltransferases"/>
    <property type="match status" value="1"/>
</dbReference>
<dbReference type="InterPro" id="IPR029063">
    <property type="entry name" value="SAM-dependent_MTases_sf"/>
</dbReference>
<accession>A0A0F9H3J3</accession>
<dbReference type="PANTHER" id="PTHR43667">
    <property type="entry name" value="CYCLOPROPANE-FATTY-ACYL-PHOSPHOLIPID SYNTHASE"/>
    <property type="match status" value="1"/>
</dbReference>
<protein>
    <recommendedName>
        <fullName evidence="1">Methyltransferase type 11 domain-containing protein</fullName>
    </recommendedName>
</protein>
<evidence type="ECO:0000259" key="1">
    <source>
        <dbReference type="Pfam" id="PF08241"/>
    </source>
</evidence>
<dbReference type="AlphaFoldDB" id="A0A0F9H3J3"/>
<dbReference type="PANTHER" id="PTHR43667:SF2">
    <property type="entry name" value="FATTY ACID C-METHYL TRANSFERASE"/>
    <property type="match status" value="1"/>
</dbReference>
<gene>
    <name evidence="2" type="ORF">LCGC14_1751970</name>
</gene>